<dbReference type="EMBL" id="NBSK02000004">
    <property type="protein sequence ID" value="KAJ0214548.1"/>
    <property type="molecule type" value="Genomic_DNA"/>
</dbReference>
<dbReference type="AlphaFoldDB" id="A0A9R1W041"/>
<evidence type="ECO:0008006" key="4">
    <source>
        <dbReference type="Google" id="ProtNLM"/>
    </source>
</evidence>
<gene>
    <name evidence="2" type="ORF">LSAT_V11C400164110</name>
</gene>
<dbReference type="Proteomes" id="UP000235145">
    <property type="component" value="Unassembled WGS sequence"/>
</dbReference>
<evidence type="ECO:0000256" key="1">
    <source>
        <dbReference type="SAM" id="MobiDB-lite"/>
    </source>
</evidence>
<dbReference type="GO" id="GO:0046872">
    <property type="term" value="F:metal ion binding"/>
    <property type="evidence" value="ECO:0007669"/>
    <property type="project" value="InterPro"/>
</dbReference>
<accession>A0A9R1W041</accession>
<feature type="compositionally biased region" description="Polar residues" evidence="1">
    <location>
        <begin position="100"/>
        <end position="112"/>
    </location>
</feature>
<dbReference type="Gene3D" id="3.30.70.100">
    <property type="match status" value="1"/>
</dbReference>
<dbReference type="SUPFAM" id="SSF55008">
    <property type="entry name" value="HMA, heavy metal-associated domain"/>
    <property type="match status" value="1"/>
</dbReference>
<comment type="caution">
    <text evidence="2">The sequence shown here is derived from an EMBL/GenBank/DDBJ whole genome shotgun (WGS) entry which is preliminary data.</text>
</comment>
<evidence type="ECO:0000313" key="2">
    <source>
        <dbReference type="EMBL" id="KAJ0214548.1"/>
    </source>
</evidence>
<reference evidence="2 3" key="1">
    <citation type="journal article" date="2017" name="Nat. Commun.">
        <title>Genome assembly with in vitro proximity ligation data and whole-genome triplication in lettuce.</title>
        <authorList>
            <person name="Reyes-Chin-Wo S."/>
            <person name="Wang Z."/>
            <person name="Yang X."/>
            <person name="Kozik A."/>
            <person name="Arikit S."/>
            <person name="Song C."/>
            <person name="Xia L."/>
            <person name="Froenicke L."/>
            <person name="Lavelle D.O."/>
            <person name="Truco M.J."/>
            <person name="Xia R."/>
            <person name="Zhu S."/>
            <person name="Xu C."/>
            <person name="Xu H."/>
            <person name="Xu X."/>
            <person name="Cox K."/>
            <person name="Korf I."/>
            <person name="Meyers B.C."/>
            <person name="Michelmore R.W."/>
        </authorList>
    </citation>
    <scope>NUCLEOTIDE SEQUENCE [LARGE SCALE GENOMIC DNA]</scope>
    <source>
        <strain evidence="3">cv. Salinas</strain>
        <tissue evidence="2">Seedlings</tissue>
    </source>
</reference>
<evidence type="ECO:0000313" key="3">
    <source>
        <dbReference type="Proteomes" id="UP000235145"/>
    </source>
</evidence>
<dbReference type="OrthoDB" id="1649273at2759"/>
<protein>
    <recommendedName>
        <fullName evidence="4">HMA domain-containing protein</fullName>
    </recommendedName>
</protein>
<organism evidence="2 3">
    <name type="scientific">Lactuca sativa</name>
    <name type="common">Garden lettuce</name>
    <dbReference type="NCBI Taxonomy" id="4236"/>
    <lineage>
        <taxon>Eukaryota</taxon>
        <taxon>Viridiplantae</taxon>
        <taxon>Streptophyta</taxon>
        <taxon>Embryophyta</taxon>
        <taxon>Tracheophyta</taxon>
        <taxon>Spermatophyta</taxon>
        <taxon>Magnoliopsida</taxon>
        <taxon>eudicotyledons</taxon>
        <taxon>Gunneridae</taxon>
        <taxon>Pentapetalae</taxon>
        <taxon>asterids</taxon>
        <taxon>campanulids</taxon>
        <taxon>Asterales</taxon>
        <taxon>Asteraceae</taxon>
        <taxon>Cichorioideae</taxon>
        <taxon>Cichorieae</taxon>
        <taxon>Lactucinae</taxon>
        <taxon>Lactuca</taxon>
    </lineage>
</organism>
<feature type="region of interest" description="Disordered" evidence="1">
    <location>
        <begin position="87"/>
        <end position="112"/>
    </location>
</feature>
<dbReference type="InterPro" id="IPR036163">
    <property type="entry name" value="HMA_dom_sf"/>
</dbReference>
<dbReference type="Gramene" id="rna-gnl|WGS:NBSK|LSAT_4X18480_mrna">
    <property type="protein sequence ID" value="cds-PLY64406.1"/>
    <property type="gene ID" value="gene-LSAT_4X18480"/>
</dbReference>
<proteinExistence type="predicted"/>
<keyword evidence="3" id="KW-1185">Reference proteome</keyword>
<feature type="compositionally biased region" description="Basic and acidic residues" evidence="1">
    <location>
        <begin position="87"/>
        <end position="98"/>
    </location>
</feature>
<name>A0A9R1W041_LACSA</name>
<sequence length="127" mass="14468">MAVVHQNEEEEEETIFEKTKNMGVVPTTLATFESLTFPLVQEVVLLADFQCKRCQDRVADILSRLNGEAESVEFSLTEKKVTVTLNRRHDPRTAKMPENELQNNGIYKNNPSNKFSLVKRMFSSSSS</sequence>